<feature type="signal peptide" evidence="2">
    <location>
        <begin position="1"/>
        <end position="15"/>
    </location>
</feature>
<dbReference type="AlphaFoldDB" id="A0A9P5ADZ1"/>
<dbReference type="Proteomes" id="UP000730481">
    <property type="component" value="Unassembled WGS sequence"/>
</dbReference>
<accession>A0A9P5ADZ1</accession>
<dbReference type="Pfam" id="PF01764">
    <property type="entry name" value="Lipase_3"/>
    <property type="match status" value="1"/>
</dbReference>
<dbReference type="SUPFAM" id="SSF53474">
    <property type="entry name" value="alpha/beta-Hydrolases"/>
    <property type="match status" value="1"/>
</dbReference>
<dbReference type="OrthoDB" id="426718at2759"/>
<dbReference type="CDD" id="cd00519">
    <property type="entry name" value="Lipase_3"/>
    <property type="match status" value="1"/>
</dbReference>
<feature type="chain" id="PRO_5040467494" evidence="2">
    <location>
        <begin position="16"/>
        <end position="349"/>
    </location>
</feature>
<gene>
    <name evidence="4" type="ORF">FBEOM_9510</name>
</gene>
<proteinExistence type="predicted"/>
<evidence type="ECO:0000256" key="2">
    <source>
        <dbReference type="SAM" id="SignalP"/>
    </source>
</evidence>
<reference evidence="4" key="1">
    <citation type="journal article" date="2017" name="Mycologia">
        <title>Fusarium algeriense, sp. nov., a novel toxigenic crown rot pathogen of durum wheat from Algeria is nested in the Fusarium burgessii species complex.</title>
        <authorList>
            <person name="Laraba I."/>
            <person name="Keddad A."/>
            <person name="Boureghda H."/>
            <person name="Abdallah N."/>
            <person name="Vaughan M.M."/>
            <person name="Proctor R.H."/>
            <person name="Busman M."/>
            <person name="O'Donnell K."/>
        </authorList>
    </citation>
    <scope>NUCLEOTIDE SEQUENCE</scope>
    <source>
        <strain evidence="4">NRRL 25174</strain>
    </source>
</reference>
<organism evidence="4 5">
    <name type="scientific">Fusarium beomiforme</name>
    <dbReference type="NCBI Taxonomy" id="44412"/>
    <lineage>
        <taxon>Eukaryota</taxon>
        <taxon>Fungi</taxon>
        <taxon>Dikarya</taxon>
        <taxon>Ascomycota</taxon>
        <taxon>Pezizomycotina</taxon>
        <taxon>Sordariomycetes</taxon>
        <taxon>Hypocreomycetidae</taxon>
        <taxon>Hypocreales</taxon>
        <taxon>Nectriaceae</taxon>
        <taxon>Fusarium</taxon>
        <taxon>Fusarium burgessii species complex</taxon>
    </lineage>
</organism>
<protein>
    <submittedName>
        <fullName evidence="4">Triacylglycerol lipase</fullName>
    </submittedName>
</protein>
<dbReference type="InterPro" id="IPR029058">
    <property type="entry name" value="AB_hydrolase_fold"/>
</dbReference>
<sequence>MLLLPLLSAVTLAVASPVALQDYAKSLEDRAVGVTTTDFNNFKFYIQHGAAAYCNSEAAAGSKITCSNNGCPTVQSNGATIVTSFIGSKTGIGGYVSTDSARKEIVVSIRGSSNIRNWLTNFDFGQSDCSLVSGCGVHTGFQNAWNEISAQATAAVAKALKANPSFKVISTGHSLGGAVAVLAGANLRVGGTPVDIYTYGAPRVGNAQLSAFISNQAGGEYRVTHDDDPVPRLPPLIFGYRHTTPEYWLAGGSGDKVDYTISDIKVCEGAANLGCNGGTLGLDIAAHLHYFQGTDACNAGGISWRRYRSAEGETVDKRATMTDAELEKKLNSYVQMDKEYVKTHQNRSS</sequence>
<dbReference type="EMBL" id="PVQB02000483">
    <property type="protein sequence ID" value="KAF4336634.1"/>
    <property type="molecule type" value="Genomic_DNA"/>
</dbReference>
<dbReference type="GO" id="GO:0016787">
    <property type="term" value="F:hydrolase activity"/>
    <property type="evidence" value="ECO:0007669"/>
    <property type="project" value="UniProtKB-KW"/>
</dbReference>
<keyword evidence="5" id="KW-1185">Reference proteome</keyword>
<evidence type="ECO:0000259" key="3">
    <source>
        <dbReference type="Pfam" id="PF01764"/>
    </source>
</evidence>
<dbReference type="GO" id="GO:0006629">
    <property type="term" value="P:lipid metabolic process"/>
    <property type="evidence" value="ECO:0007669"/>
    <property type="project" value="InterPro"/>
</dbReference>
<feature type="domain" description="Fungal lipase-type" evidence="3">
    <location>
        <begin position="106"/>
        <end position="236"/>
    </location>
</feature>
<dbReference type="PANTHER" id="PTHR46640">
    <property type="entry name" value="TRIACYLGLYCEROL LIPASE, PUTATIVE (AFU_ORTHOLOGUE AFUA_6G06510)-RELATED"/>
    <property type="match status" value="1"/>
</dbReference>
<reference evidence="4" key="2">
    <citation type="submission" date="2020-02" db="EMBL/GenBank/DDBJ databases">
        <title>Identification and distribution of gene clusters putatively required for synthesis of sphingolipid metabolism inhibitors in phylogenetically diverse species of the filamentous fungus Fusarium.</title>
        <authorList>
            <person name="Kim H.-S."/>
            <person name="Busman M."/>
            <person name="Brown D.W."/>
            <person name="Divon H."/>
            <person name="Uhlig S."/>
            <person name="Proctor R.H."/>
        </authorList>
    </citation>
    <scope>NUCLEOTIDE SEQUENCE</scope>
    <source>
        <strain evidence="4">NRRL 25174</strain>
    </source>
</reference>
<keyword evidence="1" id="KW-0378">Hydrolase</keyword>
<keyword evidence="2" id="KW-0732">Signal</keyword>
<dbReference type="Gene3D" id="3.40.50.1820">
    <property type="entry name" value="alpha/beta hydrolase"/>
    <property type="match status" value="1"/>
</dbReference>
<dbReference type="InterPro" id="IPR051299">
    <property type="entry name" value="AB_hydrolase_lip/est"/>
</dbReference>
<dbReference type="InterPro" id="IPR002921">
    <property type="entry name" value="Fungal_lipase-type"/>
</dbReference>
<evidence type="ECO:0000313" key="5">
    <source>
        <dbReference type="Proteomes" id="UP000730481"/>
    </source>
</evidence>
<name>A0A9P5ADZ1_9HYPO</name>
<evidence type="ECO:0000256" key="1">
    <source>
        <dbReference type="ARBA" id="ARBA00022801"/>
    </source>
</evidence>
<comment type="caution">
    <text evidence="4">The sequence shown here is derived from an EMBL/GenBank/DDBJ whole genome shotgun (WGS) entry which is preliminary data.</text>
</comment>
<dbReference type="PANTHER" id="PTHR46640:SF3">
    <property type="entry name" value="LIPASE LIH1-RELATED"/>
    <property type="match status" value="1"/>
</dbReference>
<evidence type="ECO:0000313" key="4">
    <source>
        <dbReference type="EMBL" id="KAF4336634.1"/>
    </source>
</evidence>